<comment type="similarity">
    <text evidence="15">Belongs to the ribF family.</text>
</comment>
<dbReference type="NCBIfam" id="TIGR00125">
    <property type="entry name" value="cyt_tran_rel"/>
    <property type="match status" value="1"/>
</dbReference>
<feature type="domain" description="Riboflavin kinase" evidence="16">
    <location>
        <begin position="182"/>
        <end position="307"/>
    </location>
</feature>
<dbReference type="InterPro" id="IPR015864">
    <property type="entry name" value="FAD_synthase"/>
</dbReference>
<dbReference type="NCBIfam" id="TIGR00083">
    <property type="entry name" value="ribF"/>
    <property type="match status" value="1"/>
</dbReference>
<dbReference type="Gene3D" id="2.40.30.30">
    <property type="entry name" value="Riboflavin kinase-like"/>
    <property type="match status" value="1"/>
</dbReference>
<keyword evidence="7 15" id="KW-0548">Nucleotidyltransferase</keyword>
<evidence type="ECO:0000256" key="1">
    <source>
        <dbReference type="ARBA" id="ARBA00002121"/>
    </source>
</evidence>
<dbReference type="EC" id="2.7.1.26" evidence="15"/>
<dbReference type="STRING" id="1492898.SY85_01690"/>
<evidence type="ECO:0000313" key="17">
    <source>
        <dbReference type="EMBL" id="ANE49404.1"/>
    </source>
</evidence>
<evidence type="ECO:0000256" key="15">
    <source>
        <dbReference type="PIRNR" id="PIRNR004491"/>
    </source>
</evidence>
<dbReference type="EMBL" id="CP011390">
    <property type="protein sequence ID" value="ANE49404.1"/>
    <property type="molecule type" value="Genomic_DNA"/>
</dbReference>
<comment type="pathway">
    <text evidence="2 15">Cofactor biosynthesis; FAD biosynthesis; FAD from FMN: step 1/1.</text>
</comment>
<evidence type="ECO:0000259" key="16">
    <source>
        <dbReference type="SMART" id="SM00904"/>
    </source>
</evidence>
<dbReference type="KEGG" id="fla:SY85_01690"/>
<comment type="catalytic activity">
    <reaction evidence="13 15">
        <text>riboflavin + ATP = FMN + ADP + H(+)</text>
        <dbReference type="Rhea" id="RHEA:14357"/>
        <dbReference type="ChEBI" id="CHEBI:15378"/>
        <dbReference type="ChEBI" id="CHEBI:30616"/>
        <dbReference type="ChEBI" id="CHEBI:57986"/>
        <dbReference type="ChEBI" id="CHEBI:58210"/>
        <dbReference type="ChEBI" id="CHEBI:456216"/>
        <dbReference type="EC" id="2.7.1.26"/>
    </reaction>
</comment>
<dbReference type="InterPro" id="IPR023465">
    <property type="entry name" value="Riboflavin_kinase_dom_sf"/>
</dbReference>
<proteinExistence type="inferred from homology"/>
<keyword evidence="11 15" id="KW-0067">ATP-binding</keyword>
<evidence type="ECO:0000256" key="10">
    <source>
        <dbReference type="ARBA" id="ARBA00022827"/>
    </source>
</evidence>
<dbReference type="NCBIfam" id="NF004160">
    <property type="entry name" value="PRK05627.1-3"/>
    <property type="match status" value="1"/>
</dbReference>
<keyword evidence="5 15" id="KW-0288">FMN</keyword>
<evidence type="ECO:0000256" key="2">
    <source>
        <dbReference type="ARBA" id="ARBA00004726"/>
    </source>
</evidence>
<dbReference type="Proteomes" id="UP000077177">
    <property type="component" value="Chromosome"/>
</dbReference>
<evidence type="ECO:0000256" key="9">
    <source>
        <dbReference type="ARBA" id="ARBA00022777"/>
    </source>
</evidence>
<dbReference type="InterPro" id="IPR014729">
    <property type="entry name" value="Rossmann-like_a/b/a_fold"/>
</dbReference>
<dbReference type="NCBIfam" id="NF004162">
    <property type="entry name" value="PRK05627.1-5"/>
    <property type="match status" value="1"/>
</dbReference>
<evidence type="ECO:0000256" key="4">
    <source>
        <dbReference type="ARBA" id="ARBA00022630"/>
    </source>
</evidence>
<organism evidence="17 18">
    <name type="scientific">Flavisolibacter tropicus</name>
    <dbReference type="NCBI Taxonomy" id="1492898"/>
    <lineage>
        <taxon>Bacteria</taxon>
        <taxon>Pseudomonadati</taxon>
        <taxon>Bacteroidota</taxon>
        <taxon>Chitinophagia</taxon>
        <taxon>Chitinophagales</taxon>
        <taxon>Chitinophagaceae</taxon>
        <taxon>Flavisolibacter</taxon>
    </lineage>
</organism>
<dbReference type="GO" id="GO:0003919">
    <property type="term" value="F:FMN adenylyltransferase activity"/>
    <property type="evidence" value="ECO:0007669"/>
    <property type="project" value="UniProtKB-UniRule"/>
</dbReference>
<dbReference type="GO" id="GO:0005524">
    <property type="term" value="F:ATP binding"/>
    <property type="evidence" value="ECO:0007669"/>
    <property type="project" value="UniProtKB-UniRule"/>
</dbReference>
<dbReference type="PANTHER" id="PTHR22749">
    <property type="entry name" value="RIBOFLAVIN KINASE/FMN ADENYLYLTRANSFERASE"/>
    <property type="match status" value="1"/>
</dbReference>
<dbReference type="EC" id="2.7.7.2" evidence="15"/>
<dbReference type="Pfam" id="PF01687">
    <property type="entry name" value="Flavokinase"/>
    <property type="match status" value="1"/>
</dbReference>
<sequence>MQVHHSIDLLPVFNNAVVTIGTFDGVHLGHQQIIKALLNEVEKVNGESIIITFHPHPRKIVQPDTSLQLINTLDEKIELLEKQGIDHLVVVPFSPAFASLSADDYIKEFLIQKFHPKVIVIGYDHHFGKGRKGNYQLLEKQKEIWGYNLIEIPKHLLNEADISSTKVRKALLKSDIHSANKLLGYDFFFEGKVVKGDQLGRELGYPTANMEYTDPDKIHLGEGVYAVEVLVAGIVKQGMLSIGKRPTLNDTIERVEVNIFDFNENLYGETIRVIVKSFLRPQIKYNDLNALKTQLHQDKIDTLKALNN</sequence>
<evidence type="ECO:0000256" key="13">
    <source>
        <dbReference type="ARBA" id="ARBA00047880"/>
    </source>
</evidence>
<evidence type="ECO:0000256" key="12">
    <source>
        <dbReference type="ARBA" id="ARBA00023268"/>
    </source>
</evidence>
<dbReference type="GO" id="GO:0009231">
    <property type="term" value="P:riboflavin biosynthetic process"/>
    <property type="evidence" value="ECO:0007669"/>
    <property type="project" value="InterPro"/>
</dbReference>
<dbReference type="RefSeq" id="WP_066401493.1">
    <property type="nucleotide sequence ID" value="NZ_CP011390.1"/>
</dbReference>
<name>A0A172TR95_9BACT</name>
<accession>A0A172TR95</accession>
<dbReference type="InterPro" id="IPR023468">
    <property type="entry name" value="Riboflavin_kinase"/>
</dbReference>
<keyword evidence="4 15" id="KW-0285">Flavoprotein</keyword>
<evidence type="ECO:0000256" key="14">
    <source>
        <dbReference type="ARBA" id="ARBA00049494"/>
    </source>
</evidence>
<dbReference type="PIRSF" id="PIRSF004491">
    <property type="entry name" value="FAD_Synth"/>
    <property type="match status" value="1"/>
</dbReference>
<dbReference type="GO" id="GO:0008531">
    <property type="term" value="F:riboflavin kinase activity"/>
    <property type="evidence" value="ECO:0007669"/>
    <property type="project" value="UniProtKB-UniRule"/>
</dbReference>
<gene>
    <name evidence="17" type="ORF">SY85_01690</name>
</gene>
<comment type="catalytic activity">
    <reaction evidence="14 15">
        <text>FMN + ATP + H(+) = FAD + diphosphate</text>
        <dbReference type="Rhea" id="RHEA:17237"/>
        <dbReference type="ChEBI" id="CHEBI:15378"/>
        <dbReference type="ChEBI" id="CHEBI:30616"/>
        <dbReference type="ChEBI" id="CHEBI:33019"/>
        <dbReference type="ChEBI" id="CHEBI:57692"/>
        <dbReference type="ChEBI" id="CHEBI:58210"/>
        <dbReference type="EC" id="2.7.7.2"/>
    </reaction>
</comment>
<keyword evidence="9 15" id="KW-0418">Kinase</keyword>
<evidence type="ECO:0000256" key="5">
    <source>
        <dbReference type="ARBA" id="ARBA00022643"/>
    </source>
</evidence>
<dbReference type="FunFam" id="3.40.50.620:FF:000021">
    <property type="entry name" value="Riboflavin biosynthesis protein"/>
    <property type="match status" value="1"/>
</dbReference>
<keyword evidence="18" id="KW-1185">Reference proteome</keyword>
<dbReference type="InterPro" id="IPR004821">
    <property type="entry name" value="Cyt_trans-like"/>
</dbReference>
<reference evidence="18" key="1">
    <citation type="submission" date="2015-01" db="EMBL/GenBank/DDBJ databases">
        <title>Flavisolibacter sp./LCS9/ whole genome sequencing.</title>
        <authorList>
            <person name="Kim M.K."/>
            <person name="Srinivasan S."/>
            <person name="Lee J.-J."/>
        </authorList>
    </citation>
    <scope>NUCLEOTIDE SEQUENCE [LARGE SCALE GENOMIC DNA]</scope>
    <source>
        <strain evidence="18">LCS9</strain>
    </source>
</reference>
<evidence type="ECO:0000256" key="6">
    <source>
        <dbReference type="ARBA" id="ARBA00022679"/>
    </source>
</evidence>
<dbReference type="GO" id="GO:0009398">
    <property type="term" value="P:FMN biosynthetic process"/>
    <property type="evidence" value="ECO:0007669"/>
    <property type="project" value="UniProtKB-UniRule"/>
</dbReference>
<keyword evidence="12" id="KW-0511">Multifunctional enzyme</keyword>
<dbReference type="UniPathway" id="UPA00277">
    <property type="reaction ID" value="UER00407"/>
</dbReference>
<dbReference type="InterPro" id="IPR015865">
    <property type="entry name" value="Riboflavin_kinase_bac/euk"/>
</dbReference>
<dbReference type="AlphaFoldDB" id="A0A172TR95"/>
<dbReference type="Gene3D" id="3.40.50.620">
    <property type="entry name" value="HUPs"/>
    <property type="match status" value="1"/>
</dbReference>
<dbReference type="UniPathway" id="UPA00276">
    <property type="reaction ID" value="UER00406"/>
</dbReference>
<dbReference type="PANTHER" id="PTHR22749:SF6">
    <property type="entry name" value="RIBOFLAVIN KINASE"/>
    <property type="match status" value="1"/>
</dbReference>
<evidence type="ECO:0000256" key="8">
    <source>
        <dbReference type="ARBA" id="ARBA00022741"/>
    </source>
</evidence>
<dbReference type="OrthoDB" id="9803667at2"/>
<comment type="pathway">
    <text evidence="3 15">Cofactor biosynthesis; FMN biosynthesis; FMN from riboflavin (ATP route): step 1/1.</text>
</comment>
<dbReference type="CDD" id="cd02064">
    <property type="entry name" value="FAD_synthetase_N"/>
    <property type="match status" value="1"/>
</dbReference>
<protein>
    <recommendedName>
        <fullName evidence="15">Riboflavin biosynthesis protein</fullName>
    </recommendedName>
    <domain>
        <recommendedName>
            <fullName evidence="15">Riboflavin kinase</fullName>
            <ecNumber evidence="15">2.7.1.26</ecNumber>
        </recommendedName>
        <alternativeName>
            <fullName evidence="15">Flavokinase</fullName>
        </alternativeName>
    </domain>
    <domain>
        <recommendedName>
            <fullName evidence="15">FMN adenylyltransferase</fullName>
            <ecNumber evidence="15">2.7.7.2</ecNumber>
        </recommendedName>
        <alternativeName>
            <fullName evidence="15">FAD pyrophosphorylase</fullName>
        </alternativeName>
        <alternativeName>
            <fullName evidence="15">FAD synthase</fullName>
        </alternativeName>
    </domain>
</protein>
<reference evidence="17 18" key="2">
    <citation type="journal article" date="2016" name="Int. J. Syst. Evol. Microbiol.">
        <title>Flavisolibacter tropicus sp. nov., isolated from tropical soil.</title>
        <authorList>
            <person name="Lee J.J."/>
            <person name="Kang M.S."/>
            <person name="Kim G.S."/>
            <person name="Lee C.S."/>
            <person name="Lim S."/>
            <person name="Lee J."/>
            <person name="Roh S.H."/>
            <person name="Kang H."/>
            <person name="Ha J.M."/>
            <person name="Bae S."/>
            <person name="Jung H.Y."/>
            <person name="Kim M.K."/>
        </authorList>
    </citation>
    <scope>NUCLEOTIDE SEQUENCE [LARGE SCALE GENOMIC DNA]</scope>
    <source>
        <strain evidence="17 18">LCS9</strain>
    </source>
</reference>
<dbReference type="SUPFAM" id="SSF82114">
    <property type="entry name" value="Riboflavin kinase-like"/>
    <property type="match status" value="1"/>
</dbReference>
<evidence type="ECO:0000313" key="18">
    <source>
        <dbReference type="Proteomes" id="UP000077177"/>
    </source>
</evidence>
<dbReference type="InterPro" id="IPR002606">
    <property type="entry name" value="Riboflavin_kinase_bac"/>
</dbReference>
<keyword evidence="8 15" id="KW-0547">Nucleotide-binding</keyword>
<comment type="function">
    <text evidence="1">Catalyzes the phosphorylation of riboflavin to FMN followed by the adenylation of FMN to FAD.</text>
</comment>
<evidence type="ECO:0000256" key="3">
    <source>
        <dbReference type="ARBA" id="ARBA00005201"/>
    </source>
</evidence>
<dbReference type="SUPFAM" id="SSF52374">
    <property type="entry name" value="Nucleotidylyl transferase"/>
    <property type="match status" value="1"/>
</dbReference>
<keyword evidence="6 15" id="KW-0808">Transferase</keyword>
<dbReference type="Pfam" id="PF06574">
    <property type="entry name" value="FAD_syn"/>
    <property type="match status" value="1"/>
</dbReference>
<dbReference type="PATRIC" id="fig|1492898.3.peg.374"/>
<keyword evidence="10 15" id="KW-0274">FAD</keyword>
<evidence type="ECO:0000256" key="7">
    <source>
        <dbReference type="ARBA" id="ARBA00022695"/>
    </source>
</evidence>
<evidence type="ECO:0000256" key="11">
    <source>
        <dbReference type="ARBA" id="ARBA00022840"/>
    </source>
</evidence>
<dbReference type="GO" id="GO:0006747">
    <property type="term" value="P:FAD biosynthetic process"/>
    <property type="evidence" value="ECO:0007669"/>
    <property type="project" value="UniProtKB-UniRule"/>
</dbReference>
<dbReference type="SMART" id="SM00904">
    <property type="entry name" value="Flavokinase"/>
    <property type="match status" value="1"/>
</dbReference>